<organism evidence="1 2">
    <name type="scientific">Candidatus Schekmanbacteria bacterium RBG_16_38_10</name>
    <dbReference type="NCBI Taxonomy" id="1817879"/>
    <lineage>
        <taxon>Bacteria</taxon>
        <taxon>Candidatus Schekmaniibacteriota</taxon>
    </lineage>
</organism>
<gene>
    <name evidence="1" type="ORF">A2W05_10595</name>
</gene>
<proteinExistence type="predicted"/>
<sequence length="64" mass="7413">MFFSFKNQNLENELFPIKAMGYQLPEQFRNRSVIPHLMRNPVGALNLTPLPSGFLLSPAYCRQE</sequence>
<reference evidence="1 2" key="1">
    <citation type="journal article" date="2016" name="Nat. Commun.">
        <title>Thousands of microbial genomes shed light on interconnected biogeochemical processes in an aquifer system.</title>
        <authorList>
            <person name="Anantharaman K."/>
            <person name="Brown C.T."/>
            <person name="Hug L.A."/>
            <person name="Sharon I."/>
            <person name="Castelle C.J."/>
            <person name="Probst A.J."/>
            <person name="Thomas B.C."/>
            <person name="Singh A."/>
            <person name="Wilkins M.J."/>
            <person name="Karaoz U."/>
            <person name="Brodie E.L."/>
            <person name="Williams K.H."/>
            <person name="Hubbard S.S."/>
            <person name="Banfield J.F."/>
        </authorList>
    </citation>
    <scope>NUCLEOTIDE SEQUENCE [LARGE SCALE GENOMIC DNA]</scope>
</reference>
<dbReference type="AlphaFoldDB" id="A0A1F7RUW9"/>
<dbReference type="Proteomes" id="UP000178797">
    <property type="component" value="Unassembled WGS sequence"/>
</dbReference>
<name>A0A1F7RUW9_9BACT</name>
<dbReference type="EMBL" id="MGDE01000146">
    <property type="protein sequence ID" value="OGL45221.1"/>
    <property type="molecule type" value="Genomic_DNA"/>
</dbReference>
<protein>
    <submittedName>
        <fullName evidence="1">Uncharacterized protein</fullName>
    </submittedName>
</protein>
<accession>A0A1F7RUW9</accession>
<comment type="caution">
    <text evidence="1">The sequence shown here is derived from an EMBL/GenBank/DDBJ whole genome shotgun (WGS) entry which is preliminary data.</text>
</comment>
<evidence type="ECO:0000313" key="1">
    <source>
        <dbReference type="EMBL" id="OGL45221.1"/>
    </source>
</evidence>
<evidence type="ECO:0000313" key="2">
    <source>
        <dbReference type="Proteomes" id="UP000178797"/>
    </source>
</evidence>